<dbReference type="EMBL" id="CACRUB010000031">
    <property type="protein sequence ID" value="VYU27739.1"/>
    <property type="molecule type" value="Genomic_DNA"/>
</dbReference>
<accession>A0A6N3DKU7</accession>
<sequence length="175" mass="20704">MLDYYSTQLLQHILVSYLPRIHLAEERGYSNPSDKYHWLYEELHCRVVFLRGVLLFLDALPRFMVVGTEALQYVTSYVGKLFAVDWVSSLRNEKTEQHPYFQDNNPYWTEFQEVLDHIDDGYDLGDLPQLYVDLSEYVVRASRLYLQIRECSIHAIDRDKFEALLSRKPEFSQAG</sequence>
<name>A0A6N3DKU7_FLAPL</name>
<protein>
    <submittedName>
        <fullName evidence="1">Uncharacterized protein</fullName>
    </submittedName>
</protein>
<proteinExistence type="predicted"/>
<dbReference type="AlphaFoldDB" id="A0A6N3DKU7"/>
<organism evidence="1">
    <name type="scientific">Flavonifractor plautii</name>
    <name type="common">Fusobacterium plautii</name>
    <dbReference type="NCBI Taxonomy" id="292800"/>
    <lineage>
        <taxon>Bacteria</taxon>
        <taxon>Bacillati</taxon>
        <taxon>Bacillota</taxon>
        <taxon>Clostridia</taxon>
        <taxon>Eubacteriales</taxon>
        <taxon>Oscillospiraceae</taxon>
        <taxon>Flavonifractor</taxon>
    </lineage>
</organism>
<gene>
    <name evidence="1" type="ORF">FPLFYP42_01795</name>
</gene>
<evidence type="ECO:0000313" key="1">
    <source>
        <dbReference type="EMBL" id="VYU27739.1"/>
    </source>
</evidence>
<reference evidence="1" key="1">
    <citation type="submission" date="2019-11" db="EMBL/GenBank/DDBJ databases">
        <authorList>
            <person name="Feng L."/>
        </authorList>
    </citation>
    <scope>NUCLEOTIDE SEQUENCE</scope>
    <source>
        <strain evidence="1">FplautiiLFYP42</strain>
    </source>
</reference>
<dbReference type="RefSeq" id="WP_156621492.1">
    <property type="nucleotide sequence ID" value="NZ_BAABXT010000001.1"/>
</dbReference>